<gene>
    <name evidence="14" type="primary">UGT3A1</name>
    <name evidence="14" type="synonym">LOC100399428</name>
</gene>
<evidence type="ECO:0000256" key="10">
    <source>
        <dbReference type="ARBA" id="ARBA00023180"/>
    </source>
</evidence>
<dbReference type="Ensembl" id="ENSCJAT00000127603.1">
    <property type="protein sequence ID" value="ENSCJAP00000086344.1"/>
    <property type="gene ID" value="ENSCJAG00000018354.5"/>
</dbReference>
<keyword evidence="9" id="KW-0472">Membrane</keyword>
<keyword evidence="8" id="KW-1133">Transmembrane helix</keyword>
<dbReference type="GO" id="GO:0015020">
    <property type="term" value="F:glucuronosyltransferase activity"/>
    <property type="evidence" value="ECO:0007669"/>
    <property type="project" value="UniProtKB-EC"/>
</dbReference>
<keyword evidence="5 13" id="KW-0808">Transferase</keyword>
<comment type="similarity">
    <text evidence="2 13">Belongs to the UDP-glycosyltransferase family.</text>
</comment>
<reference evidence="14" key="2">
    <citation type="submission" date="2025-08" db="UniProtKB">
        <authorList>
            <consortium name="Ensembl"/>
        </authorList>
    </citation>
    <scope>IDENTIFICATION</scope>
</reference>
<sequence>MRARELAGSSLLPLPRPTPSEFCALRRQDPLAAPRLRSVAPVEMSMAGHRVLLLVGFLLPRVLLSEAAKILTISTLGGSHYLLLDRVSQILLEHGHNVTMLLLSGKHLASDTKDKEKSYQVIRWFPPEDYQKTVKERFNNYIEKALDGREETEGLVKVMEIFGTQCSYLLSRKDIMDSLNNENVDLVFVEGFDFCSFLIAEKLEKPFVAILPASFGSLEFGLPSPLSYVPVFYSLLTDRMDFWGRVKNVFMFFRFSTMQRCLHSTFDNTIKEHFTEGSRPVLSHLLRKAELWFVNSDFAFDFARPLLPNTVYVGGLMEKPIKPVPQDLENFIANFGDAGFVLVAFGSTLDIYESQEVLKNMHSAFAQLPQGVIWKCQSSRWPKDVHLATNVKIMDWLPQSDLLAHPSIRLFVTHGGQNSIMEAIRHGVPMVGLPVNGDQHGNMVRVVAKNYGVVMQLNQVTADTLALKMKQVIEDKRYKSAVVAGSVILHSQPLSAQQRLVGWIDHILQTKGAAHLKPYAFQQPWHEQYLIDVFVFLLMLTLGTVWLCGKLLDDLPASLQAECRMSIHFVNSQDTRSRSMKHAEVH</sequence>
<evidence type="ECO:0000313" key="15">
    <source>
        <dbReference type="Proteomes" id="UP000008225"/>
    </source>
</evidence>
<accession>A0A8I3WT64</accession>
<evidence type="ECO:0000313" key="14">
    <source>
        <dbReference type="Ensembl" id="ENSCJAP00000086344.1"/>
    </source>
</evidence>
<evidence type="ECO:0000256" key="4">
    <source>
        <dbReference type="ARBA" id="ARBA00022676"/>
    </source>
</evidence>
<dbReference type="Pfam" id="PF00201">
    <property type="entry name" value="UDPGT"/>
    <property type="match status" value="1"/>
</dbReference>
<keyword evidence="4 13" id="KW-0328">Glycosyltransferase</keyword>
<proteinExistence type="inferred from homology"/>
<protein>
    <recommendedName>
        <fullName evidence="3">glucuronosyltransferase</fullName>
        <ecNumber evidence="3">2.4.1.17</ecNumber>
    </recommendedName>
</protein>
<keyword evidence="15" id="KW-1185">Reference proteome</keyword>
<dbReference type="EC" id="2.4.1.17" evidence="3"/>
<dbReference type="GO" id="GO:0043541">
    <property type="term" value="C:UDP-N-acetylglucosamine transferase complex"/>
    <property type="evidence" value="ECO:0007669"/>
    <property type="project" value="Ensembl"/>
</dbReference>
<dbReference type="InterPro" id="IPR002213">
    <property type="entry name" value="UDP_glucos_trans"/>
</dbReference>
<evidence type="ECO:0000256" key="7">
    <source>
        <dbReference type="ARBA" id="ARBA00022729"/>
    </source>
</evidence>
<dbReference type="OrthoDB" id="5835829at2759"/>
<dbReference type="InterPro" id="IPR035595">
    <property type="entry name" value="UDP_glycos_trans_CS"/>
</dbReference>
<name>A0A8I3WT64_CALJA</name>
<evidence type="ECO:0000256" key="6">
    <source>
        <dbReference type="ARBA" id="ARBA00022692"/>
    </source>
</evidence>
<keyword evidence="10" id="KW-0325">Glycoprotein</keyword>
<dbReference type="CDD" id="cd03784">
    <property type="entry name" value="GT1_Gtf-like"/>
    <property type="match status" value="1"/>
</dbReference>
<comment type="function">
    <text evidence="11">UDP-glucuronosyltransferases catalyze phase II biotransformation reactions in which lipophilic substrates are conjugated with glucuronic acid to increase water solubility and enhance excretion. They are of major importance in the conjugation and subsequent elimination of potentially toxic xenobiotics and endogenous compounds.</text>
</comment>
<dbReference type="InterPro" id="IPR050271">
    <property type="entry name" value="UDP-glycosyltransferase"/>
</dbReference>
<evidence type="ECO:0000256" key="2">
    <source>
        <dbReference type="ARBA" id="ARBA00009995"/>
    </source>
</evidence>
<organism evidence="14 15">
    <name type="scientific">Callithrix jacchus</name>
    <name type="common">White-tufted-ear marmoset</name>
    <name type="synonym">Simia Jacchus</name>
    <dbReference type="NCBI Taxonomy" id="9483"/>
    <lineage>
        <taxon>Eukaryota</taxon>
        <taxon>Metazoa</taxon>
        <taxon>Chordata</taxon>
        <taxon>Craniata</taxon>
        <taxon>Vertebrata</taxon>
        <taxon>Euteleostomi</taxon>
        <taxon>Mammalia</taxon>
        <taxon>Eutheria</taxon>
        <taxon>Euarchontoglires</taxon>
        <taxon>Primates</taxon>
        <taxon>Haplorrhini</taxon>
        <taxon>Platyrrhini</taxon>
        <taxon>Cebidae</taxon>
        <taxon>Callitrichinae</taxon>
        <taxon>Callithrix</taxon>
        <taxon>Callithrix</taxon>
    </lineage>
</organism>
<dbReference type="Proteomes" id="UP000008225">
    <property type="component" value="Chromosome 2"/>
</dbReference>
<dbReference type="FunFam" id="3.40.50.2000:FF:000094">
    <property type="entry name" value="UDP-glucuronosyltransferase"/>
    <property type="match status" value="1"/>
</dbReference>
<dbReference type="PROSITE" id="PS00375">
    <property type="entry name" value="UDPGT"/>
    <property type="match status" value="1"/>
</dbReference>
<evidence type="ECO:0000256" key="8">
    <source>
        <dbReference type="ARBA" id="ARBA00022989"/>
    </source>
</evidence>
<comment type="catalytic activity">
    <reaction evidence="12">
        <text>glucuronate acceptor + UDP-alpha-D-glucuronate = acceptor beta-D-glucuronoside + UDP + H(+)</text>
        <dbReference type="Rhea" id="RHEA:21032"/>
        <dbReference type="ChEBI" id="CHEBI:15378"/>
        <dbReference type="ChEBI" id="CHEBI:58052"/>
        <dbReference type="ChEBI" id="CHEBI:58223"/>
        <dbReference type="ChEBI" id="CHEBI:132367"/>
        <dbReference type="ChEBI" id="CHEBI:132368"/>
        <dbReference type="EC" id="2.4.1.17"/>
    </reaction>
</comment>
<evidence type="ECO:0000256" key="1">
    <source>
        <dbReference type="ARBA" id="ARBA00004479"/>
    </source>
</evidence>
<evidence type="ECO:0000256" key="12">
    <source>
        <dbReference type="ARBA" id="ARBA00047475"/>
    </source>
</evidence>
<keyword evidence="7" id="KW-0732">Signal</keyword>
<keyword evidence="6" id="KW-0812">Transmembrane</keyword>
<dbReference type="AlphaFoldDB" id="A0A8I3WT64"/>
<evidence type="ECO:0000256" key="9">
    <source>
        <dbReference type="ARBA" id="ARBA00023136"/>
    </source>
</evidence>
<evidence type="ECO:0000256" key="3">
    <source>
        <dbReference type="ARBA" id="ARBA00012544"/>
    </source>
</evidence>
<dbReference type="SUPFAM" id="SSF53756">
    <property type="entry name" value="UDP-Glycosyltransferase/glycogen phosphorylase"/>
    <property type="match status" value="1"/>
</dbReference>
<dbReference type="Gene3D" id="3.40.50.2000">
    <property type="entry name" value="Glycogen Phosphorylase B"/>
    <property type="match status" value="2"/>
</dbReference>
<dbReference type="GeneTree" id="ENSGT00940000163740"/>
<reference evidence="14 15" key="1">
    <citation type="submission" date="2009-03" db="EMBL/GenBank/DDBJ databases">
        <authorList>
            <person name="Warren W."/>
            <person name="Ye L."/>
            <person name="Minx P."/>
            <person name="Worley K."/>
            <person name="Gibbs R."/>
            <person name="Wilson R.K."/>
        </authorList>
    </citation>
    <scope>NUCLEOTIDE SEQUENCE [LARGE SCALE GENOMIC DNA]</scope>
</reference>
<evidence type="ECO:0000256" key="5">
    <source>
        <dbReference type="ARBA" id="ARBA00022679"/>
    </source>
</evidence>
<dbReference type="FunFam" id="3.40.50.2000:FF:000155">
    <property type="entry name" value="UDP-glucuronosyltransferase"/>
    <property type="match status" value="1"/>
</dbReference>
<comment type="subcellular location">
    <subcellularLocation>
        <location evidence="1">Membrane</location>
        <topology evidence="1">Single-pass type I membrane protein</topology>
    </subcellularLocation>
</comment>
<reference evidence="14" key="3">
    <citation type="submission" date="2025-09" db="UniProtKB">
        <authorList>
            <consortium name="Ensembl"/>
        </authorList>
    </citation>
    <scope>IDENTIFICATION</scope>
</reference>
<dbReference type="PANTHER" id="PTHR48043">
    <property type="entry name" value="EG:EG0003.4 PROTEIN-RELATED"/>
    <property type="match status" value="1"/>
</dbReference>
<dbReference type="PANTHER" id="PTHR48043:SF112">
    <property type="entry name" value="UDP-GLUCURONOSYLTRANSFERASE 3A1"/>
    <property type="match status" value="1"/>
</dbReference>
<evidence type="ECO:0000256" key="13">
    <source>
        <dbReference type="RuleBase" id="RU003718"/>
    </source>
</evidence>
<evidence type="ECO:0000256" key="11">
    <source>
        <dbReference type="ARBA" id="ARBA00037451"/>
    </source>
</evidence>